<organism evidence="2 3">
    <name type="scientific">Plakobranchus ocellatus</name>
    <dbReference type="NCBI Taxonomy" id="259542"/>
    <lineage>
        <taxon>Eukaryota</taxon>
        <taxon>Metazoa</taxon>
        <taxon>Spiralia</taxon>
        <taxon>Lophotrochozoa</taxon>
        <taxon>Mollusca</taxon>
        <taxon>Gastropoda</taxon>
        <taxon>Heterobranchia</taxon>
        <taxon>Euthyneura</taxon>
        <taxon>Panpulmonata</taxon>
        <taxon>Sacoglossa</taxon>
        <taxon>Placobranchoidea</taxon>
        <taxon>Plakobranchidae</taxon>
        <taxon>Plakobranchus</taxon>
    </lineage>
</organism>
<feature type="domain" description="Apextrin C-terminal" evidence="1">
    <location>
        <begin position="131"/>
        <end position="330"/>
    </location>
</feature>
<dbReference type="AlphaFoldDB" id="A0AAV3YQ88"/>
<dbReference type="Proteomes" id="UP000735302">
    <property type="component" value="Unassembled WGS sequence"/>
</dbReference>
<evidence type="ECO:0000313" key="3">
    <source>
        <dbReference type="Proteomes" id="UP000735302"/>
    </source>
</evidence>
<protein>
    <submittedName>
        <fullName evidence="2">Metalloendopeptidase</fullName>
    </submittedName>
</protein>
<dbReference type="Pfam" id="PF16977">
    <property type="entry name" value="ApeC"/>
    <property type="match status" value="1"/>
</dbReference>
<comment type="caution">
    <text evidence="2">The sequence shown here is derived from an EMBL/GenBank/DDBJ whole genome shotgun (WGS) entry which is preliminary data.</text>
</comment>
<accession>A0AAV3YQ88</accession>
<keyword evidence="3" id="KW-1185">Reference proteome</keyword>
<sequence length="344" mass="38312">MHGLFFCLSHLSRVSDGKPWYSQNSPSGVRSYGYDFNSPMHYASWGFSSGGPTFTKSFPELTQAGTFFYLMKEVSDEHGCPGQCSEMNITCENEGYLTKVDNKCSCRCLPGLDPDTRCTTVLKADPPGLEFPGGQWAIPAHSSGCPNGTFLTGSRTQQSVGGNRWHGQFVLQGDFTENMFEQHFCVQDSAPNKFTWPGVNMCVHRRGGQCPEGFKEGYVQYDDQPTADRPNTDSGDLPDGVFGQDTRFEFCCRNTGFPNEELVLPSRQPFVLIKHRERRECHLVRGMHIEELRLDIPNAAGENGTIAQTGGDHPVSSSDSNLYHTRYCIYKPAMIGEFNTDCGR</sequence>
<dbReference type="PANTHER" id="PTHR19324">
    <property type="entry name" value="PERFORIN-LIKE PROTEIN 1"/>
    <property type="match status" value="1"/>
</dbReference>
<name>A0AAV3YQ88_9GAST</name>
<dbReference type="InterPro" id="IPR031569">
    <property type="entry name" value="ApeC"/>
</dbReference>
<dbReference type="PANTHER" id="PTHR19324:SF33">
    <property type="entry name" value="MUCIN-5AC"/>
    <property type="match status" value="1"/>
</dbReference>
<reference evidence="2 3" key="1">
    <citation type="journal article" date="2021" name="Elife">
        <title>Chloroplast acquisition without the gene transfer in kleptoplastic sea slugs, Plakobranchus ocellatus.</title>
        <authorList>
            <person name="Maeda T."/>
            <person name="Takahashi S."/>
            <person name="Yoshida T."/>
            <person name="Shimamura S."/>
            <person name="Takaki Y."/>
            <person name="Nagai Y."/>
            <person name="Toyoda A."/>
            <person name="Suzuki Y."/>
            <person name="Arimoto A."/>
            <person name="Ishii H."/>
            <person name="Satoh N."/>
            <person name="Nishiyama T."/>
            <person name="Hasebe M."/>
            <person name="Maruyama T."/>
            <person name="Minagawa J."/>
            <person name="Obokata J."/>
            <person name="Shigenobu S."/>
        </authorList>
    </citation>
    <scope>NUCLEOTIDE SEQUENCE [LARGE SCALE GENOMIC DNA]</scope>
</reference>
<evidence type="ECO:0000259" key="1">
    <source>
        <dbReference type="Pfam" id="PF16977"/>
    </source>
</evidence>
<proteinExistence type="predicted"/>
<evidence type="ECO:0000313" key="2">
    <source>
        <dbReference type="EMBL" id="GFN85309.1"/>
    </source>
</evidence>
<gene>
    <name evidence="2" type="ORF">PoB_001181500</name>
</gene>
<dbReference type="EMBL" id="BLXT01001405">
    <property type="protein sequence ID" value="GFN85309.1"/>
    <property type="molecule type" value="Genomic_DNA"/>
</dbReference>